<organism evidence="4">
    <name type="scientific">Mucochytrium quahogii</name>
    <dbReference type="NCBI Taxonomy" id="96639"/>
    <lineage>
        <taxon>Eukaryota</taxon>
        <taxon>Sar</taxon>
        <taxon>Stramenopiles</taxon>
        <taxon>Bigyra</taxon>
        <taxon>Labyrinthulomycetes</taxon>
        <taxon>Thraustochytrida</taxon>
        <taxon>Thraustochytriidae</taxon>
        <taxon>Mucochytrium</taxon>
    </lineage>
</organism>
<dbReference type="InterPro" id="IPR008794">
    <property type="entry name" value="Pro_racemase_fam"/>
</dbReference>
<proteinExistence type="inferred from homology"/>
<dbReference type="SFLD" id="SFLDS00028">
    <property type="entry name" value="Proline_Racemase"/>
    <property type="match status" value="1"/>
</dbReference>
<feature type="active site" description="Proton acceptor" evidence="2">
    <location>
        <position position="130"/>
    </location>
</feature>
<dbReference type="PIRSF" id="PIRSF029792">
    <property type="entry name" value="Pro_racemase"/>
    <property type="match status" value="1"/>
</dbReference>
<feature type="transmembrane region" description="Helical" evidence="3">
    <location>
        <begin position="6"/>
        <end position="25"/>
    </location>
</feature>
<sequence>MEDKRLLFGALIGGAAIGGLLYHLCRGRRCPREPVWPQFVIAKTIDCHCGGLPARIVVDGAPDTSEARSCMERRDILQRKKDWFRKLMLQEPRGYPCQNVDIVYPPTQACPQADFSFVIGENAGVYPSMSGHNTICTVTALLETGLVPMKEPVTEFVLEAPVGPIAITAECKNGKATNVTFRNCACFVGHLDVVVNVPTVGNVVVDIAFGGMWYCIVDLDHPQNSLLEHIKPLKPDQGGEIVKLGEMIKVACREQYPVQHPEFDYPGCDIMAFRCEPKGRFDDQRANDVICHNAVVMSTGKLDWDNPATWKGNIDRSPCGTGTCAIMATFYARGLLYPGQTFINESVLGSKFVGRILEKTTVGGKLGMIPTITGSAVVTQVSSIILHPDDPFQQGYTVQDIWA</sequence>
<keyword evidence="3" id="KW-0812">Transmembrane</keyword>
<evidence type="ECO:0000256" key="1">
    <source>
        <dbReference type="ARBA" id="ARBA00007529"/>
    </source>
</evidence>
<comment type="similarity">
    <text evidence="1">Belongs to the proline racemase family.</text>
</comment>
<dbReference type="AlphaFoldDB" id="A0A7S2SIJ2"/>
<evidence type="ECO:0000256" key="2">
    <source>
        <dbReference type="PIRSR" id="PIRSR029792-1"/>
    </source>
</evidence>
<feature type="active site" description="Proton donor" evidence="2">
    <location>
        <position position="319"/>
    </location>
</feature>
<dbReference type="GO" id="GO:0047580">
    <property type="term" value="F:4-hydroxyproline epimerase activity"/>
    <property type="evidence" value="ECO:0007669"/>
    <property type="project" value="TreeGrafter"/>
</dbReference>
<name>A0A7S2SIJ2_9STRA</name>
<accession>A0A7S2SIJ2</accession>
<dbReference type="Gene3D" id="3.10.310.10">
    <property type="entry name" value="Diaminopimelate Epimerase, Chain A, domain 1"/>
    <property type="match status" value="2"/>
</dbReference>
<evidence type="ECO:0000313" key="4">
    <source>
        <dbReference type="EMBL" id="CAD9700466.1"/>
    </source>
</evidence>
<reference evidence="4" key="1">
    <citation type="submission" date="2021-01" db="EMBL/GenBank/DDBJ databases">
        <authorList>
            <person name="Corre E."/>
            <person name="Pelletier E."/>
            <person name="Niang G."/>
            <person name="Scheremetjew M."/>
            <person name="Finn R."/>
            <person name="Kale V."/>
            <person name="Holt S."/>
            <person name="Cochrane G."/>
            <person name="Meng A."/>
            <person name="Brown T."/>
            <person name="Cohen L."/>
        </authorList>
    </citation>
    <scope>NUCLEOTIDE SEQUENCE</scope>
    <source>
        <strain evidence="4">NY070348D</strain>
    </source>
</reference>
<keyword evidence="3" id="KW-0472">Membrane</keyword>
<evidence type="ECO:0008006" key="5">
    <source>
        <dbReference type="Google" id="ProtNLM"/>
    </source>
</evidence>
<dbReference type="Pfam" id="PF05544">
    <property type="entry name" value="Pro_racemase"/>
    <property type="match status" value="1"/>
</dbReference>
<evidence type="ECO:0000256" key="3">
    <source>
        <dbReference type="SAM" id="Phobius"/>
    </source>
</evidence>
<dbReference type="EMBL" id="HBHK01022463">
    <property type="protein sequence ID" value="CAD9700466.1"/>
    <property type="molecule type" value="Transcribed_RNA"/>
</dbReference>
<gene>
    <name evidence="4" type="ORF">QSP1433_LOCUS14257</name>
</gene>
<protein>
    <recommendedName>
        <fullName evidence="5">Proline racemase</fullName>
    </recommendedName>
</protein>
<dbReference type="PANTHER" id="PTHR33442">
    <property type="entry name" value="TRANS-3-HYDROXY-L-PROLINE DEHYDRATASE"/>
    <property type="match status" value="1"/>
</dbReference>
<keyword evidence="3" id="KW-1133">Transmembrane helix</keyword>
<dbReference type="SUPFAM" id="SSF54506">
    <property type="entry name" value="Diaminopimelate epimerase-like"/>
    <property type="match status" value="1"/>
</dbReference>
<dbReference type="PANTHER" id="PTHR33442:SF5">
    <property type="entry name" value="BIFUNCTIONAL TRANS-3-HYDROXY-L-PROLINE DEHYDRATASE_2-EPIMERASE"/>
    <property type="match status" value="1"/>
</dbReference>